<dbReference type="GO" id="GO:0008977">
    <property type="term" value="F:prephenate dehydrogenase (NAD+) activity"/>
    <property type="evidence" value="ECO:0007669"/>
    <property type="project" value="UniProtKB-EC"/>
</dbReference>
<organism evidence="4 5">
    <name type="scientific">Bifidobacterium subtile</name>
    <dbReference type="NCBI Taxonomy" id="77635"/>
    <lineage>
        <taxon>Bacteria</taxon>
        <taxon>Bacillati</taxon>
        <taxon>Actinomycetota</taxon>
        <taxon>Actinomycetes</taxon>
        <taxon>Bifidobacteriales</taxon>
        <taxon>Bifidobacteriaceae</taxon>
        <taxon>Bifidobacterium</taxon>
    </lineage>
</organism>
<protein>
    <submittedName>
        <fullName evidence="4">Prephenate dehydrogenase</fullName>
        <ecNumber evidence="4">1.3.1.12</ecNumber>
    </submittedName>
</protein>
<gene>
    <name evidence="4" type="ORF">BISU_1122</name>
</gene>
<evidence type="ECO:0000256" key="2">
    <source>
        <dbReference type="ARBA" id="ARBA00023002"/>
    </source>
</evidence>
<dbReference type="eggNOG" id="COG0287">
    <property type="taxonomic scope" value="Bacteria"/>
</dbReference>
<dbReference type="Proteomes" id="UP000029055">
    <property type="component" value="Unassembled WGS sequence"/>
</dbReference>
<dbReference type="EC" id="1.3.1.12" evidence="4"/>
<dbReference type="RefSeq" id="WP_024463356.1">
    <property type="nucleotide sequence ID" value="NZ_CP062939.1"/>
</dbReference>
<dbReference type="SUPFAM" id="SSF51735">
    <property type="entry name" value="NAD(P)-binding Rossmann-fold domains"/>
    <property type="match status" value="1"/>
</dbReference>
<keyword evidence="5" id="KW-1185">Reference proteome</keyword>
<dbReference type="PANTHER" id="PTHR21363">
    <property type="entry name" value="PREPHENATE DEHYDROGENASE"/>
    <property type="match status" value="1"/>
</dbReference>
<comment type="similarity">
    <text evidence="1">Belongs to the prephenate/arogenate dehydrogenase family.</text>
</comment>
<dbReference type="Gene3D" id="1.10.3660.10">
    <property type="entry name" value="6-phosphogluconate dehydrogenase C-terminal like domain"/>
    <property type="match status" value="1"/>
</dbReference>
<dbReference type="GO" id="GO:0070403">
    <property type="term" value="F:NAD+ binding"/>
    <property type="evidence" value="ECO:0007669"/>
    <property type="project" value="InterPro"/>
</dbReference>
<dbReference type="STRING" id="77635.BISU_1122"/>
<evidence type="ECO:0000259" key="3">
    <source>
        <dbReference type="PROSITE" id="PS51176"/>
    </source>
</evidence>
<evidence type="ECO:0000313" key="5">
    <source>
        <dbReference type="Proteomes" id="UP000029055"/>
    </source>
</evidence>
<keyword evidence="2 4" id="KW-0560">Oxidoreductase</keyword>
<accession>A0A087E8I3</accession>
<name>A0A087E8I3_9BIFI</name>
<dbReference type="Pfam" id="PF02153">
    <property type="entry name" value="PDH_N"/>
    <property type="match status" value="1"/>
</dbReference>
<comment type="caution">
    <text evidence="4">The sequence shown here is derived from an EMBL/GenBank/DDBJ whole genome shotgun (WGS) entry which is preliminary data.</text>
</comment>
<dbReference type="AlphaFoldDB" id="A0A087E8I3"/>
<dbReference type="InterPro" id="IPR003099">
    <property type="entry name" value="Prephen_DH"/>
</dbReference>
<dbReference type="InterPro" id="IPR050812">
    <property type="entry name" value="Preph/Arog_dehydrog"/>
</dbReference>
<dbReference type="EMBL" id="JGZR01000005">
    <property type="protein sequence ID" value="KFJ04084.1"/>
    <property type="molecule type" value="Genomic_DNA"/>
</dbReference>
<evidence type="ECO:0000256" key="1">
    <source>
        <dbReference type="ARBA" id="ARBA00007964"/>
    </source>
</evidence>
<reference evidence="4 5" key="1">
    <citation type="submission" date="2014-03" db="EMBL/GenBank/DDBJ databases">
        <title>Genomics of Bifidobacteria.</title>
        <authorList>
            <person name="Ventura M."/>
            <person name="Milani C."/>
            <person name="Lugli G.A."/>
        </authorList>
    </citation>
    <scope>NUCLEOTIDE SEQUENCE [LARGE SCALE GENOMIC DNA]</scope>
    <source>
        <strain evidence="4 5">LMG 11597</strain>
    </source>
</reference>
<evidence type="ECO:0000313" key="4">
    <source>
        <dbReference type="EMBL" id="KFJ04084.1"/>
    </source>
</evidence>
<proteinExistence type="inferred from homology"/>
<dbReference type="OrthoDB" id="9802008at2"/>
<dbReference type="InterPro" id="IPR046826">
    <property type="entry name" value="PDH_N"/>
</dbReference>
<sequence>MVTSIGIVGLGLIGGSLARRAAARGYEVLAWNHTPRPYEAARRDGIQCVETLEGLAQARPELLILCNPLKAMPSILARLAPAIDPEATTLSDVGSVKGMVREQVSQAGLSGCYVGAHPMAGNEHSGFEASDPALYDGALWAVTIDAETEYRRFLAVARFITNGLGNELIVLDDATHDRAAALISHMPHAVATAMINELCASPERNIAAALAAGSWRDMTRVALTDPNRTRAMIDEDRANVEVLLRNMAARLLAFANDLHCADDLHSTDDLQHDDGLHDDAEATIAEFFSAGQSFRDFKAQTAQGAQALRGVQAAQGAALVARTGSTENENQRQGDTLDIDPACWQSELLESAKQGERIARFLDDHRVAIRRQPII</sequence>
<feature type="domain" description="Prephenate/arogenate dehydrogenase" evidence="3">
    <location>
        <begin position="3"/>
        <end position="288"/>
    </location>
</feature>
<dbReference type="PROSITE" id="PS51176">
    <property type="entry name" value="PDH_ADH"/>
    <property type="match status" value="1"/>
</dbReference>
<dbReference type="InterPro" id="IPR046825">
    <property type="entry name" value="PDH_C"/>
</dbReference>
<dbReference type="Pfam" id="PF20463">
    <property type="entry name" value="PDH_C"/>
    <property type="match status" value="1"/>
</dbReference>
<dbReference type="SUPFAM" id="SSF48179">
    <property type="entry name" value="6-phosphogluconate dehydrogenase C-terminal domain-like"/>
    <property type="match status" value="1"/>
</dbReference>
<dbReference type="PANTHER" id="PTHR21363:SF0">
    <property type="entry name" value="PREPHENATE DEHYDROGENASE [NADP(+)]"/>
    <property type="match status" value="1"/>
</dbReference>
<dbReference type="GO" id="GO:0004665">
    <property type="term" value="F:prephenate dehydrogenase (NADP+) activity"/>
    <property type="evidence" value="ECO:0007669"/>
    <property type="project" value="InterPro"/>
</dbReference>
<dbReference type="InterPro" id="IPR036291">
    <property type="entry name" value="NAD(P)-bd_dom_sf"/>
</dbReference>
<dbReference type="InterPro" id="IPR008927">
    <property type="entry name" value="6-PGluconate_DH-like_C_sf"/>
</dbReference>
<dbReference type="GO" id="GO:0006571">
    <property type="term" value="P:tyrosine biosynthetic process"/>
    <property type="evidence" value="ECO:0007669"/>
    <property type="project" value="InterPro"/>
</dbReference>
<dbReference type="Gene3D" id="3.40.50.720">
    <property type="entry name" value="NAD(P)-binding Rossmann-like Domain"/>
    <property type="match status" value="1"/>
</dbReference>